<evidence type="ECO:0000256" key="2">
    <source>
        <dbReference type="SAM" id="MobiDB-lite"/>
    </source>
</evidence>
<dbReference type="AlphaFoldDB" id="K2R4F6"/>
<sequence length="216" mass="23628">MCGARGLSLAGARRLRREQEKLKVKEAEAHEKFLACLAELDRLEEERARLHAEQERARLDHEEIIRRQAKELGTVAAHLERLRKNQRLLGERGYRALLAESNNVNALDEHDHREAEDLLAALAADEVNASDPEKSEGLPASKRPRHEAAGPGVPRVAESADSASEPVASARSLHSPELVDSAHLSLDPVGLEGFPSFSFGDGLVSVGGQDFDSEIL</sequence>
<dbReference type="HOGENOM" id="CLU_111221_0_0_1"/>
<dbReference type="Proteomes" id="UP000007129">
    <property type="component" value="Unassembled WGS sequence"/>
</dbReference>
<feature type="region of interest" description="Disordered" evidence="2">
    <location>
        <begin position="126"/>
        <end position="174"/>
    </location>
</feature>
<dbReference type="VEuPathDB" id="FungiDB:MPH_13986"/>
<dbReference type="EMBL" id="AHHD01000803">
    <property type="protein sequence ID" value="EKG09038.1"/>
    <property type="molecule type" value="Genomic_DNA"/>
</dbReference>
<organism evidence="3 4">
    <name type="scientific">Macrophomina phaseolina (strain MS6)</name>
    <name type="common">Charcoal rot fungus</name>
    <dbReference type="NCBI Taxonomy" id="1126212"/>
    <lineage>
        <taxon>Eukaryota</taxon>
        <taxon>Fungi</taxon>
        <taxon>Dikarya</taxon>
        <taxon>Ascomycota</taxon>
        <taxon>Pezizomycotina</taxon>
        <taxon>Dothideomycetes</taxon>
        <taxon>Dothideomycetes incertae sedis</taxon>
        <taxon>Botryosphaeriales</taxon>
        <taxon>Botryosphaeriaceae</taxon>
        <taxon>Macrophomina</taxon>
    </lineage>
</organism>
<protein>
    <submittedName>
        <fullName evidence="3">Uncharacterized protein</fullName>
    </submittedName>
</protein>
<evidence type="ECO:0000256" key="1">
    <source>
        <dbReference type="SAM" id="Coils"/>
    </source>
</evidence>
<evidence type="ECO:0000313" key="4">
    <source>
        <dbReference type="Proteomes" id="UP000007129"/>
    </source>
</evidence>
<feature type="coiled-coil region" evidence="1">
    <location>
        <begin position="12"/>
        <end position="60"/>
    </location>
</feature>
<keyword evidence="1" id="KW-0175">Coiled coil</keyword>
<proteinExistence type="predicted"/>
<accession>K2R4F6</accession>
<dbReference type="InParanoid" id="K2R4F6"/>
<dbReference type="OrthoDB" id="3958646at2759"/>
<name>K2R4F6_MACPH</name>
<reference evidence="3 4" key="1">
    <citation type="journal article" date="2012" name="BMC Genomics">
        <title>Tools to kill: Genome of one of the most destructive plant pathogenic fungi Macrophomina phaseolina.</title>
        <authorList>
            <person name="Islam M.S."/>
            <person name="Haque M.S."/>
            <person name="Islam M.M."/>
            <person name="Emdad E.M."/>
            <person name="Halim A."/>
            <person name="Hossen Q.M.M."/>
            <person name="Hossain M.Z."/>
            <person name="Ahmed B."/>
            <person name="Rahim S."/>
            <person name="Rahman M.S."/>
            <person name="Alam M.M."/>
            <person name="Hou S."/>
            <person name="Wan X."/>
            <person name="Saito J.A."/>
            <person name="Alam M."/>
        </authorList>
    </citation>
    <scope>NUCLEOTIDE SEQUENCE [LARGE SCALE GENOMIC DNA]</scope>
    <source>
        <strain evidence="3 4">MS6</strain>
    </source>
</reference>
<comment type="caution">
    <text evidence="3">The sequence shown here is derived from an EMBL/GenBank/DDBJ whole genome shotgun (WGS) entry which is preliminary data.</text>
</comment>
<evidence type="ECO:0000313" key="3">
    <source>
        <dbReference type="EMBL" id="EKG09038.1"/>
    </source>
</evidence>
<gene>
    <name evidence="3" type="ORF">MPH_13986</name>
</gene>